<evidence type="ECO:0000313" key="2">
    <source>
        <dbReference type="Proteomes" id="UP000292209"/>
    </source>
</evidence>
<dbReference type="EMBL" id="SGXG01000001">
    <property type="protein sequence ID" value="RZS98151.1"/>
    <property type="molecule type" value="Genomic_DNA"/>
</dbReference>
<sequence length="67" mass="6916">MKSKLMIFATAGILAIGGLAYGINSSPKACPLEGTPDCPKVSCPLAGTPECPYDMKVAEVPACCKKK</sequence>
<evidence type="ECO:0000313" key="1">
    <source>
        <dbReference type="EMBL" id="RZS98151.1"/>
    </source>
</evidence>
<organism evidence="1 2">
    <name type="scientific">Cecembia calidifontis</name>
    <dbReference type="NCBI Taxonomy" id="1187080"/>
    <lineage>
        <taxon>Bacteria</taxon>
        <taxon>Pseudomonadati</taxon>
        <taxon>Bacteroidota</taxon>
        <taxon>Cytophagia</taxon>
        <taxon>Cytophagales</taxon>
        <taxon>Cyclobacteriaceae</taxon>
        <taxon>Cecembia</taxon>
    </lineage>
</organism>
<protein>
    <submittedName>
        <fullName evidence="1">Uncharacterized protein</fullName>
    </submittedName>
</protein>
<proteinExistence type="predicted"/>
<name>A0A4Q7PCT5_9BACT</name>
<accession>A0A4Q7PCT5</accession>
<reference evidence="1 2" key="1">
    <citation type="submission" date="2019-02" db="EMBL/GenBank/DDBJ databases">
        <title>Genomic Encyclopedia of Archaeal and Bacterial Type Strains, Phase II (KMG-II): from individual species to whole genera.</title>
        <authorList>
            <person name="Goeker M."/>
        </authorList>
    </citation>
    <scope>NUCLEOTIDE SEQUENCE [LARGE SCALE GENOMIC DNA]</scope>
    <source>
        <strain evidence="1 2">DSM 21411</strain>
    </source>
</reference>
<dbReference type="Proteomes" id="UP000292209">
    <property type="component" value="Unassembled WGS sequence"/>
</dbReference>
<keyword evidence="2" id="KW-1185">Reference proteome</keyword>
<gene>
    <name evidence="1" type="ORF">BC751_3789</name>
</gene>
<dbReference type="RefSeq" id="WP_130276910.1">
    <property type="nucleotide sequence ID" value="NZ_SGXG01000001.1"/>
</dbReference>
<dbReference type="AlphaFoldDB" id="A0A4Q7PCT5"/>
<comment type="caution">
    <text evidence="1">The sequence shown here is derived from an EMBL/GenBank/DDBJ whole genome shotgun (WGS) entry which is preliminary data.</text>
</comment>
<dbReference type="OrthoDB" id="839924at2"/>